<protein>
    <submittedName>
        <fullName evidence="1">Uncharacterized protein</fullName>
    </submittedName>
</protein>
<dbReference type="AlphaFoldDB" id="X1HV06"/>
<accession>X1HV06</accession>
<sequence length="59" mass="6054">MTGAKGVVFALTAAGIAGQAPILAERGKTLPSAGEQLVDIALVSHIPDNLIPRAIKYPM</sequence>
<organism evidence="1">
    <name type="scientific">marine sediment metagenome</name>
    <dbReference type="NCBI Taxonomy" id="412755"/>
    <lineage>
        <taxon>unclassified sequences</taxon>
        <taxon>metagenomes</taxon>
        <taxon>ecological metagenomes</taxon>
    </lineage>
</organism>
<reference evidence="1" key="1">
    <citation type="journal article" date="2014" name="Front. Microbiol.">
        <title>High frequency of phylogenetically diverse reductive dehalogenase-homologous genes in deep subseafloor sedimentary metagenomes.</title>
        <authorList>
            <person name="Kawai M."/>
            <person name="Futagami T."/>
            <person name="Toyoda A."/>
            <person name="Takaki Y."/>
            <person name="Nishi S."/>
            <person name="Hori S."/>
            <person name="Arai W."/>
            <person name="Tsubouchi T."/>
            <person name="Morono Y."/>
            <person name="Uchiyama I."/>
            <person name="Ito T."/>
            <person name="Fujiyama A."/>
            <person name="Inagaki F."/>
            <person name="Takami H."/>
        </authorList>
    </citation>
    <scope>NUCLEOTIDE SEQUENCE</scope>
    <source>
        <strain evidence="1">Expedition CK06-06</strain>
    </source>
</reference>
<comment type="caution">
    <text evidence="1">The sequence shown here is derived from an EMBL/GenBank/DDBJ whole genome shotgun (WGS) entry which is preliminary data.</text>
</comment>
<evidence type="ECO:0000313" key="1">
    <source>
        <dbReference type="EMBL" id="GAH73971.1"/>
    </source>
</evidence>
<dbReference type="EMBL" id="BARU01030049">
    <property type="protein sequence ID" value="GAH73971.1"/>
    <property type="molecule type" value="Genomic_DNA"/>
</dbReference>
<gene>
    <name evidence="1" type="ORF">S03H2_47736</name>
</gene>
<name>X1HV06_9ZZZZ</name>
<proteinExistence type="predicted"/>